<keyword evidence="3" id="KW-1185">Reference proteome</keyword>
<gene>
    <name evidence="2" type="ORF">LWI29_011586</name>
</gene>
<evidence type="ECO:0000313" key="3">
    <source>
        <dbReference type="Proteomes" id="UP001168877"/>
    </source>
</evidence>
<accession>A0AA39SE08</accession>
<dbReference type="EMBL" id="JAUESC010000381">
    <property type="protein sequence ID" value="KAK0589247.1"/>
    <property type="molecule type" value="Genomic_DNA"/>
</dbReference>
<dbReference type="InterPro" id="IPR043502">
    <property type="entry name" value="DNA/RNA_pol_sf"/>
</dbReference>
<sequence>MARYKARLVAKGFNQRPGIDFTETYSPVVKSVTVRLILMFAVTNGWPLHQLDVNNAFLQGSLTDDVYMEQPTGFVDPSVPHHVCKLQKAIYGLRQAPRAWFTELHTFLQASGFFNSKCDASLFIRRQSGQSLYLLVYVDDIIVTGSSLSQVHDFITALAHRFSLKDLGPLSFFLGVEATRSANGLFLSQHKYIRDLLTKTDMLEANTVSTPLSLSDSLRLVDLSAPADATKYRQVVGSLQYLSLTCPDVSFAVNKLSQFMHRPTTVHWNAVKRLLRYLKGDPDDRRSTTAFVVFYGSTPISWSSKKQHTIARSTTEAEYRAIASSAAELNWIGHLLSELQIRVTTTPVIYCDNVGATYVCANPIFHSRMKHVAIDFFFVRDQVARQQLRISHVHTNDQLADSLTKPLSRRQFTDHRSKIGILDGSSILRGHNRSSEIK</sequence>
<evidence type="ECO:0000313" key="2">
    <source>
        <dbReference type="EMBL" id="KAK0589247.1"/>
    </source>
</evidence>
<organism evidence="2 3">
    <name type="scientific">Acer saccharum</name>
    <name type="common">Sugar maple</name>
    <dbReference type="NCBI Taxonomy" id="4024"/>
    <lineage>
        <taxon>Eukaryota</taxon>
        <taxon>Viridiplantae</taxon>
        <taxon>Streptophyta</taxon>
        <taxon>Embryophyta</taxon>
        <taxon>Tracheophyta</taxon>
        <taxon>Spermatophyta</taxon>
        <taxon>Magnoliopsida</taxon>
        <taxon>eudicotyledons</taxon>
        <taxon>Gunneridae</taxon>
        <taxon>Pentapetalae</taxon>
        <taxon>rosids</taxon>
        <taxon>malvids</taxon>
        <taxon>Sapindales</taxon>
        <taxon>Sapindaceae</taxon>
        <taxon>Hippocastanoideae</taxon>
        <taxon>Acereae</taxon>
        <taxon>Acer</taxon>
    </lineage>
</organism>
<dbReference type="InterPro" id="IPR013103">
    <property type="entry name" value="RVT_2"/>
</dbReference>
<protein>
    <recommendedName>
        <fullName evidence="1">Reverse transcriptase Ty1/copia-type domain-containing protein</fullName>
    </recommendedName>
</protein>
<dbReference type="CDD" id="cd09272">
    <property type="entry name" value="RNase_HI_RT_Ty1"/>
    <property type="match status" value="1"/>
</dbReference>
<reference evidence="2" key="2">
    <citation type="submission" date="2023-06" db="EMBL/GenBank/DDBJ databases">
        <authorList>
            <person name="Swenson N.G."/>
            <person name="Wegrzyn J.L."/>
            <person name="Mcevoy S.L."/>
        </authorList>
    </citation>
    <scope>NUCLEOTIDE SEQUENCE</scope>
    <source>
        <strain evidence="2">NS2018</strain>
        <tissue evidence="2">Leaf</tissue>
    </source>
</reference>
<feature type="domain" description="Reverse transcriptase Ty1/copia-type" evidence="1">
    <location>
        <begin position="2"/>
        <end position="212"/>
    </location>
</feature>
<reference evidence="2" key="1">
    <citation type="journal article" date="2022" name="Plant J.">
        <title>Strategies of tolerance reflected in two North American maple genomes.</title>
        <authorList>
            <person name="McEvoy S.L."/>
            <person name="Sezen U.U."/>
            <person name="Trouern-Trend A."/>
            <person name="McMahon S.M."/>
            <person name="Schaberg P.G."/>
            <person name="Yang J."/>
            <person name="Wegrzyn J.L."/>
            <person name="Swenson N.G."/>
        </authorList>
    </citation>
    <scope>NUCLEOTIDE SEQUENCE</scope>
    <source>
        <strain evidence="2">NS2018</strain>
    </source>
</reference>
<name>A0AA39SE08_ACESA</name>
<dbReference type="PANTHER" id="PTHR11439:SF517">
    <property type="entry name" value="CYSTEINE-RICH RLK (RECEPTOR-LIKE PROTEIN KINASE) 8"/>
    <property type="match status" value="1"/>
</dbReference>
<dbReference type="PANTHER" id="PTHR11439">
    <property type="entry name" value="GAG-POL-RELATED RETROTRANSPOSON"/>
    <property type="match status" value="1"/>
</dbReference>
<comment type="caution">
    <text evidence="2">The sequence shown here is derived from an EMBL/GenBank/DDBJ whole genome shotgun (WGS) entry which is preliminary data.</text>
</comment>
<evidence type="ECO:0000259" key="1">
    <source>
        <dbReference type="Pfam" id="PF07727"/>
    </source>
</evidence>
<dbReference type="SUPFAM" id="SSF56672">
    <property type="entry name" value="DNA/RNA polymerases"/>
    <property type="match status" value="1"/>
</dbReference>
<proteinExistence type="predicted"/>
<dbReference type="Proteomes" id="UP001168877">
    <property type="component" value="Unassembled WGS sequence"/>
</dbReference>
<dbReference type="AlphaFoldDB" id="A0AA39SE08"/>
<dbReference type="Pfam" id="PF07727">
    <property type="entry name" value="RVT_2"/>
    <property type="match status" value="1"/>
</dbReference>